<accession>A0A2H9TNZ5</accession>
<protein>
    <submittedName>
        <fullName evidence="2">Uncharacterized protein</fullName>
    </submittedName>
</protein>
<comment type="caution">
    <text evidence="2">The sequence shown here is derived from an EMBL/GenBank/DDBJ whole genome shotgun (WGS) entry which is preliminary data.</text>
</comment>
<evidence type="ECO:0000313" key="2">
    <source>
        <dbReference type="EMBL" id="PJF19467.1"/>
    </source>
</evidence>
<organism evidence="2 3">
    <name type="scientific">Paramicrosporidium saccamoebae</name>
    <dbReference type="NCBI Taxonomy" id="1246581"/>
    <lineage>
        <taxon>Eukaryota</taxon>
        <taxon>Fungi</taxon>
        <taxon>Fungi incertae sedis</taxon>
        <taxon>Cryptomycota</taxon>
        <taxon>Cryptomycota incertae sedis</taxon>
        <taxon>Paramicrosporidium</taxon>
    </lineage>
</organism>
<proteinExistence type="predicted"/>
<reference evidence="2 3" key="1">
    <citation type="submission" date="2016-10" db="EMBL/GenBank/DDBJ databases">
        <title>The genome of Paramicrosporidium saccamoebae is the missing link in understanding Cryptomycota and Microsporidia evolution.</title>
        <authorList>
            <person name="Quandt C.A."/>
            <person name="Beaudet D."/>
            <person name="Corsaro D."/>
            <person name="Michel R."/>
            <person name="Corradi N."/>
            <person name="James T."/>
        </authorList>
    </citation>
    <scope>NUCLEOTIDE SEQUENCE [LARGE SCALE GENOMIC DNA]</scope>
    <source>
        <strain evidence="2 3">KSL3</strain>
    </source>
</reference>
<feature type="chain" id="PRO_5014137403" evidence="1">
    <location>
        <begin position="19"/>
        <end position="522"/>
    </location>
</feature>
<keyword evidence="1" id="KW-0732">Signal</keyword>
<sequence length="522" mass="59501">MRAAKLFLLLLQPSQIDSLRISFTPHRIVRECQSSDLKAIFASYEISSFNYLSLHSLLLYGAYDFVRHYCTVRESSERIAALVKLRHYREFHDSLLHISKLGSQPTLAAAIFENANMTYEGRVVDLDSQDSATLSFEAESVFKGIANAALLQISSMRNLRKIAELIMLNDQKNVAWLFDLLAPVMIPEFLAIFLSRDLHTNVDMIAKCNNFLHKGALSPFDHRIRALVLICGMRIKQNSLSVEYENILCRAWSIVTVEDEEKPDFGAIFDTLWTASDGRQDLQYWALMAHMSALVLTTTRDCSRLISVVLKAIPDHLPPALSVPLLEKYLECRPVARLEYPLSHLPLVAQPLSVRLQRWTREGPRMAGHLYRIPPGPPTIAALHMIVEQPYRYHSPLSRISPRMALPLNLVFEEPYLDSTDRQHFRFTDAILAAAEEILLSRSITSQSLSILIASWAILLAERRRMDLSSILRLDESWRAWAKRTAARIPIGPNFVLYRLELWRISTNFAPAELLELVSVPN</sequence>
<dbReference type="AlphaFoldDB" id="A0A2H9TNZ5"/>
<evidence type="ECO:0000256" key="1">
    <source>
        <dbReference type="SAM" id="SignalP"/>
    </source>
</evidence>
<dbReference type="Proteomes" id="UP000240830">
    <property type="component" value="Unassembled WGS sequence"/>
</dbReference>
<keyword evidence="3" id="KW-1185">Reference proteome</keyword>
<name>A0A2H9TNZ5_9FUNG</name>
<evidence type="ECO:0000313" key="3">
    <source>
        <dbReference type="Proteomes" id="UP000240830"/>
    </source>
</evidence>
<gene>
    <name evidence="2" type="ORF">PSACC_00746</name>
</gene>
<feature type="signal peptide" evidence="1">
    <location>
        <begin position="1"/>
        <end position="18"/>
    </location>
</feature>
<dbReference type="EMBL" id="MTSL01000063">
    <property type="protein sequence ID" value="PJF19467.1"/>
    <property type="molecule type" value="Genomic_DNA"/>
</dbReference>